<feature type="region of interest" description="Disordered" evidence="1">
    <location>
        <begin position="63"/>
        <end position="115"/>
    </location>
</feature>
<organism evidence="2 3">
    <name type="scientific">Eumeta variegata</name>
    <name type="common">Bagworm moth</name>
    <name type="synonym">Eumeta japonica</name>
    <dbReference type="NCBI Taxonomy" id="151549"/>
    <lineage>
        <taxon>Eukaryota</taxon>
        <taxon>Metazoa</taxon>
        <taxon>Ecdysozoa</taxon>
        <taxon>Arthropoda</taxon>
        <taxon>Hexapoda</taxon>
        <taxon>Insecta</taxon>
        <taxon>Pterygota</taxon>
        <taxon>Neoptera</taxon>
        <taxon>Endopterygota</taxon>
        <taxon>Lepidoptera</taxon>
        <taxon>Glossata</taxon>
        <taxon>Ditrysia</taxon>
        <taxon>Tineoidea</taxon>
        <taxon>Psychidae</taxon>
        <taxon>Oiketicinae</taxon>
        <taxon>Eumeta</taxon>
    </lineage>
</organism>
<comment type="caution">
    <text evidence="2">The sequence shown here is derived from an EMBL/GenBank/DDBJ whole genome shotgun (WGS) entry which is preliminary data.</text>
</comment>
<dbReference type="Proteomes" id="UP000299102">
    <property type="component" value="Unassembled WGS sequence"/>
</dbReference>
<evidence type="ECO:0000313" key="3">
    <source>
        <dbReference type="Proteomes" id="UP000299102"/>
    </source>
</evidence>
<evidence type="ECO:0000256" key="1">
    <source>
        <dbReference type="SAM" id="MobiDB-lite"/>
    </source>
</evidence>
<dbReference type="EMBL" id="BGZK01000146">
    <property type="protein sequence ID" value="GBP23023.1"/>
    <property type="molecule type" value="Genomic_DNA"/>
</dbReference>
<dbReference type="AlphaFoldDB" id="A0A4C1U9A6"/>
<accession>A0A4C1U9A6</accession>
<protein>
    <submittedName>
        <fullName evidence="2">Uncharacterized protein</fullName>
    </submittedName>
</protein>
<gene>
    <name evidence="2" type="ORF">EVAR_15697_1</name>
</gene>
<evidence type="ECO:0000313" key="2">
    <source>
        <dbReference type="EMBL" id="GBP23023.1"/>
    </source>
</evidence>
<name>A0A4C1U9A6_EUMVA</name>
<reference evidence="2 3" key="1">
    <citation type="journal article" date="2019" name="Commun. Biol.">
        <title>The bagworm genome reveals a unique fibroin gene that provides high tensile strength.</title>
        <authorList>
            <person name="Kono N."/>
            <person name="Nakamura H."/>
            <person name="Ohtoshi R."/>
            <person name="Tomita M."/>
            <person name="Numata K."/>
            <person name="Arakawa K."/>
        </authorList>
    </citation>
    <scope>NUCLEOTIDE SEQUENCE [LARGE SCALE GENOMIC DNA]</scope>
</reference>
<keyword evidence="3" id="KW-1185">Reference proteome</keyword>
<sequence length="115" mass="13322">MHYSKVSPQNTKEAIYHCRRGSCQNCTIVALAADTRRPKRRSRRKRRIMRQVLRVLSFRSKEYTARRKQPRRAAGARPRVDNDMACPSGPGGAHRRERRSGAARQLTDCRCRSVE</sequence>
<proteinExistence type="predicted"/>